<keyword evidence="5 8" id="KW-1133">Transmembrane helix</keyword>
<keyword evidence="3" id="KW-0813">Transport</keyword>
<gene>
    <name evidence="9" type="ORF">VTK73DRAFT_3624</name>
</gene>
<sequence length="305" mass="32864">MARAETDPLPPHDAEQEPKKNPEASNGSTDEGTTNDEPPQDPNKPPNFGAGAPDGGFGWINSVGVFQEYYQSGPLKSYSPSTISWIPSLQIFFMMGMGPVVGKIFDNWGPRHVLAIGSFMHVFGLMMASISSKYYQFLLAQGVCSAIGVAAIFQPSINCIPGWFFKKRGAAYGVVATGSSLGGIIFPIMISRLINQVGYGWALRSAAFLILALVLIANATVRSRLPPRRAARKDANGTVTTQPAAPSVPVWDIVREPGFLALMIGMFLITFGIFVPVTYLQVDAMQAGMRPGLAQYLIAIFNTGR</sequence>
<comment type="similarity">
    <text evidence="2">Belongs to the major facilitator superfamily. Monocarboxylate porter (TC 2.A.1.13) family.</text>
</comment>
<accession>A0ABR3VJ29</accession>
<dbReference type="InterPro" id="IPR011701">
    <property type="entry name" value="MFS"/>
</dbReference>
<dbReference type="Gene3D" id="1.20.1250.20">
    <property type="entry name" value="MFS general substrate transporter like domains"/>
    <property type="match status" value="1"/>
</dbReference>
<evidence type="ECO:0000256" key="7">
    <source>
        <dbReference type="SAM" id="MobiDB-lite"/>
    </source>
</evidence>
<protein>
    <recommendedName>
        <fullName evidence="11">Major facilitator superfamily (MFS) profile domain-containing protein</fullName>
    </recommendedName>
</protein>
<feature type="compositionally biased region" description="Basic and acidic residues" evidence="7">
    <location>
        <begin position="1"/>
        <end position="22"/>
    </location>
</feature>
<name>A0ABR3VJ29_9PEZI</name>
<dbReference type="PANTHER" id="PTHR11360">
    <property type="entry name" value="MONOCARBOXYLATE TRANSPORTER"/>
    <property type="match status" value="1"/>
</dbReference>
<keyword evidence="10" id="KW-1185">Reference proteome</keyword>
<evidence type="ECO:0000256" key="5">
    <source>
        <dbReference type="ARBA" id="ARBA00022989"/>
    </source>
</evidence>
<dbReference type="InterPro" id="IPR050327">
    <property type="entry name" value="Proton-linked_MCT"/>
</dbReference>
<proteinExistence type="inferred from homology"/>
<evidence type="ECO:0008006" key="11">
    <source>
        <dbReference type="Google" id="ProtNLM"/>
    </source>
</evidence>
<evidence type="ECO:0000256" key="3">
    <source>
        <dbReference type="ARBA" id="ARBA00022448"/>
    </source>
</evidence>
<reference evidence="9 10" key="1">
    <citation type="journal article" date="2024" name="Commun. Biol.">
        <title>Comparative genomic analysis of thermophilic fungi reveals convergent evolutionary adaptations and gene losses.</title>
        <authorList>
            <person name="Steindorff A.S."/>
            <person name="Aguilar-Pontes M.V."/>
            <person name="Robinson A.J."/>
            <person name="Andreopoulos B."/>
            <person name="LaButti K."/>
            <person name="Kuo A."/>
            <person name="Mondo S."/>
            <person name="Riley R."/>
            <person name="Otillar R."/>
            <person name="Haridas S."/>
            <person name="Lipzen A."/>
            <person name="Grimwood J."/>
            <person name="Schmutz J."/>
            <person name="Clum A."/>
            <person name="Reid I.D."/>
            <person name="Moisan M.C."/>
            <person name="Butler G."/>
            <person name="Nguyen T.T.M."/>
            <person name="Dewar K."/>
            <person name="Conant G."/>
            <person name="Drula E."/>
            <person name="Henrissat B."/>
            <person name="Hansel C."/>
            <person name="Singer S."/>
            <person name="Hutchinson M.I."/>
            <person name="de Vries R.P."/>
            <person name="Natvig D.O."/>
            <person name="Powell A.J."/>
            <person name="Tsang A."/>
            <person name="Grigoriev I.V."/>
        </authorList>
    </citation>
    <scope>NUCLEOTIDE SEQUENCE [LARGE SCALE GENOMIC DNA]</scope>
    <source>
        <strain evidence="9 10">ATCC 24622</strain>
    </source>
</reference>
<evidence type="ECO:0000256" key="6">
    <source>
        <dbReference type="ARBA" id="ARBA00023136"/>
    </source>
</evidence>
<dbReference type="PANTHER" id="PTHR11360:SF224">
    <property type="entry name" value="MAJOR FACILITATOR SUPERFAMILY (MFS) PROFILE DOMAIN-CONTAINING PROTEIN-RELATED"/>
    <property type="match status" value="1"/>
</dbReference>
<feature type="transmembrane region" description="Helical" evidence="8">
    <location>
        <begin position="137"/>
        <end position="157"/>
    </location>
</feature>
<evidence type="ECO:0000256" key="8">
    <source>
        <dbReference type="SAM" id="Phobius"/>
    </source>
</evidence>
<dbReference type="EMBL" id="JAZHXJ010002138">
    <property type="protein sequence ID" value="KAL1840931.1"/>
    <property type="molecule type" value="Genomic_DNA"/>
</dbReference>
<dbReference type="SUPFAM" id="SSF103473">
    <property type="entry name" value="MFS general substrate transporter"/>
    <property type="match status" value="1"/>
</dbReference>
<dbReference type="Pfam" id="PF07690">
    <property type="entry name" value="MFS_1"/>
    <property type="match status" value="1"/>
</dbReference>
<feature type="transmembrane region" description="Helical" evidence="8">
    <location>
        <begin position="82"/>
        <end position="101"/>
    </location>
</feature>
<comment type="subcellular location">
    <subcellularLocation>
        <location evidence="1">Membrane</location>
        <topology evidence="1">Multi-pass membrane protein</topology>
    </subcellularLocation>
</comment>
<organism evidence="9 10">
    <name type="scientific">Phialemonium thermophilum</name>
    <dbReference type="NCBI Taxonomy" id="223376"/>
    <lineage>
        <taxon>Eukaryota</taxon>
        <taxon>Fungi</taxon>
        <taxon>Dikarya</taxon>
        <taxon>Ascomycota</taxon>
        <taxon>Pezizomycotina</taxon>
        <taxon>Sordariomycetes</taxon>
        <taxon>Sordariomycetidae</taxon>
        <taxon>Cephalothecales</taxon>
        <taxon>Cephalothecaceae</taxon>
        <taxon>Phialemonium</taxon>
    </lineage>
</organism>
<feature type="transmembrane region" description="Helical" evidence="8">
    <location>
        <begin position="202"/>
        <end position="221"/>
    </location>
</feature>
<feature type="compositionally biased region" description="Polar residues" evidence="7">
    <location>
        <begin position="23"/>
        <end position="37"/>
    </location>
</feature>
<evidence type="ECO:0000256" key="2">
    <source>
        <dbReference type="ARBA" id="ARBA00006727"/>
    </source>
</evidence>
<feature type="transmembrane region" description="Helical" evidence="8">
    <location>
        <begin position="259"/>
        <end position="282"/>
    </location>
</feature>
<feature type="region of interest" description="Disordered" evidence="7">
    <location>
        <begin position="1"/>
        <end position="51"/>
    </location>
</feature>
<evidence type="ECO:0000256" key="1">
    <source>
        <dbReference type="ARBA" id="ARBA00004141"/>
    </source>
</evidence>
<feature type="transmembrane region" description="Helical" evidence="8">
    <location>
        <begin position="169"/>
        <end position="190"/>
    </location>
</feature>
<dbReference type="Proteomes" id="UP001586593">
    <property type="component" value="Unassembled WGS sequence"/>
</dbReference>
<dbReference type="InterPro" id="IPR036259">
    <property type="entry name" value="MFS_trans_sf"/>
</dbReference>
<keyword evidence="4 8" id="KW-0812">Transmembrane</keyword>
<evidence type="ECO:0000256" key="4">
    <source>
        <dbReference type="ARBA" id="ARBA00022692"/>
    </source>
</evidence>
<comment type="caution">
    <text evidence="9">The sequence shown here is derived from an EMBL/GenBank/DDBJ whole genome shotgun (WGS) entry which is preliminary data.</text>
</comment>
<evidence type="ECO:0000313" key="10">
    <source>
        <dbReference type="Proteomes" id="UP001586593"/>
    </source>
</evidence>
<evidence type="ECO:0000313" key="9">
    <source>
        <dbReference type="EMBL" id="KAL1840931.1"/>
    </source>
</evidence>
<feature type="transmembrane region" description="Helical" evidence="8">
    <location>
        <begin position="113"/>
        <end position="131"/>
    </location>
</feature>
<keyword evidence="6 8" id="KW-0472">Membrane</keyword>